<organism evidence="1 2">
    <name type="scientific">Pleuronectes platessa</name>
    <name type="common">European plaice</name>
    <dbReference type="NCBI Taxonomy" id="8262"/>
    <lineage>
        <taxon>Eukaryota</taxon>
        <taxon>Metazoa</taxon>
        <taxon>Chordata</taxon>
        <taxon>Craniata</taxon>
        <taxon>Vertebrata</taxon>
        <taxon>Euteleostomi</taxon>
        <taxon>Actinopterygii</taxon>
        <taxon>Neopterygii</taxon>
        <taxon>Teleostei</taxon>
        <taxon>Neoteleostei</taxon>
        <taxon>Acanthomorphata</taxon>
        <taxon>Carangaria</taxon>
        <taxon>Pleuronectiformes</taxon>
        <taxon>Pleuronectoidei</taxon>
        <taxon>Pleuronectidae</taxon>
        <taxon>Pleuronectes</taxon>
    </lineage>
</organism>
<dbReference type="Proteomes" id="UP001153269">
    <property type="component" value="Unassembled WGS sequence"/>
</dbReference>
<name>A0A9N7Y5C9_PLEPL</name>
<evidence type="ECO:0000313" key="1">
    <source>
        <dbReference type="EMBL" id="CAB1419040.1"/>
    </source>
</evidence>
<comment type="caution">
    <text evidence="1">The sequence shown here is derived from an EMBL/GenBank/DDBJ whole genome shotgun (WGS) entry which is preliminary data.</text>
</comment>
<dbReference type="PROSITE" id="PS51257">
    <property type="entry name" value="PROKAR_LIPOPROTEIN"/>
    <property type="match status" value="1"/>
</dbReference>
<evidence type="ECO:0000313" key="2">
    <source>
        <dbReference type="Proteomes" id="UP001153269"/>
    </source>
</evidence>
<gene>
    <name evidence="1" type="ORF">PLEPLA_LOCUS6868</name>
</gene>
<dbReference type="AlphaFoldDB" id="A0A9N7Y5C9"/>
<accession>A0A9N7Y5C9</accession>
<protein>
    <submittedName>
        <fullName evidence="1">Uncharacterized protein</fullName>
    </submittedName>
</protein>
<sequence length="111" mass="11721">MGSRPPSLPSLVLPPHPLLISPASPLLTSACCSHYLSVPFFNACVFTSSSSSSTFIYPPVSLFSPPPRSGLLSPLHLSFYALLASSSSASLPFLLEMLSLLSQSVHYATPV</sequence>
<reference evidence="1" key="1">
    <citation type="submission" date="2020-03" db="EMBL/GenBank/DDBJ databases">
        <authorList>
            <person name="Weist P."/>
        </authorList>
    </citation>
    <scope>NUCLEOTIDE SEQUENCE</scope>
</reference>
<dbReference type="EMBL" id="CADEAL010000359">
    <property type="protein sequence ID" value="CAB1419040.1"/>
    <property type="molecule type" value="Genomic_DNA"/>
</dbReference>
<proteinExistence type="predicted"/>
<keyword evidence="2" id="KW-1185">Reference proteome</keyword>